<keyword evidence="2" id="KW-1185">Reference proteome</keyword>
<organism evidence="1 2">
    <name type="scientific">Planococcus faecalis</name>
    <dbReference type="NCBI Taxonomy" id="1598147"/>
    <lineage>
        <taxon>Bacteria</taxon>
        <taxon>Bacillati</taxon>
        <taxon>Bacillota</taxon>
        <taxon>Bacilli</taxon>
        <taxon>Bacillales</taxon>
        <taxon>Caryophanaceae</taxon>
        <taxon>Planococcus</taxon>
    </lineage>
</organism>
<sequence length="313" mass="35697">MKLTKNEQNTLEKYADTALTYACKKVHRLGKRNEVSVTASIATFGAYKIMKLWGAFLINKGYKVSVQTSFCHQTPYLRIQNLPKVKKGSEIGDLLFVVQEKDSSKLKGEIFQQALLLQAKKQSNSSSDIIIQKSDSQYRLYNDWEHYKYTGGHLKDVERKLSFIDTGVPARGHHQGAKYLLIKEAKRTSKPLKTDLLLGDAVAIRKQSGAKNVDVIQCTDRLSGELVQMLLQKRGLPLYGFTAQNRTPYLKKGHVYNCSWSMIIHDILDNSRQKLMGKSLTYPSKKRIDRNNLYTFINDGIILKKTIILTMMK</sequence>
<evidence type="ECO:0000313" key="1">
    <source>
        <dbReference type="EMBL" id="AQU78427.1"/>
    </source>
</evidence>
<protein>
    <submittedName>
        <fullName evidence="1">Uncharacterized protein</fullName>
    </submittedName>
</protein>
<name>A0ABM6IPX2_9BACL</name>
<accession>A0ABM6IPX2</accession>
<evidence type="ECO:0000313" key="2">
    <source>
        <dbReference type="Proteomes" id="UP000189661"/>
    </source>
</evidence>
<proteinExistence type="predicted"/>
<gene>
    <name evidence="1" type="ORF">AJGP001_03550</name>
</gene>
<dbReference type="EMBL" id="CP019401">
    <property type="protein sequence ID" value="AQU78427.1"/>
    <property type="molecule type" value="Genomic_DNA"/>
</dbReference>
<reference evidence="1 2" key="1">
    <citation type="submission" date="2017-01" db="EMBL/GenBank/DDBJ databases">
        <title>Planococcus faecalis genome complete sequence.</title>
        <authorList>
            <person name="Lee P.C."/>
        </authorList>
    </citation>
    <scope>NUCLEOTIDE SEQUENCE [LARGE SCALE GENOMIC DNA]</scope>
    <source>
        <strain evidence="1 2">AJ003</strain>
    </source>
</reference>
<dbReference type="RefSeq" id="WP_078080158.1">
    <property type="nucleotide sequence ID" value="NZ_CP019401.1"/>
</dbReference>
<dbReference type="Proteomes" id="UP000189661">
    <property type="component" value="Chromosome"/>
</dbReference>